<dbReference type="PRINTS" id="PR00260">
    <property type="entry name" value="CHEMTRNSDUCR"/>
</dbReference>
<feature type="domain" description="Methyl-accepting transducer" evidence="8">
    <location>
        <begin position="253"/>
        <end position="489"/>
    </location>
</feature>
<dbReference type="InterPro" id="IPR004089">
    <property type="entry name" value="MCPsignal_dom"/>
</dbReference>
<dbReference type="GO" id="GO:0007165">
    <property type="term" value="P:signal transduction"/>
    <property type="evidence" value="ECO:0007669"/>
    <property type="project" value="UniProtKB-KW"/>
</dbReference>
<keyword evidence="7" id="KW-0812">Transmembrane</keyword>
<comment type="similarity">
    <text evidence="3">Belongs to the methyl-accepting chemotaxis (MCP) protein family.</text>
</comment>
<proteinExistence type="inferred from homology"/>
<dbReference type="AlphaFoldDB" id="A0A3A3EHW7"/>
<keyword evidence="5" id="KW-0175">Coiled coil</keyword>
<dbReference type="InterPro" id="IPR035965">
    <property type="entry name" value="PAS-like_dom_sf"/>
</dbReference>
<feature type="transmembrane region" description="Helical" evidence="7">
    <location>
        <begin position="153"/>
        <end position="172"/>
    </location>
</feature>
<dbReference type="Gene3D" id="3.30.450.20">
    <property type="entry name" value="PAS domain"/>
    <property type="match status" value="1"/>
</dbReference>
<dbReference type="CDD" id="cd11386">
    <property type="entry name" value="MCP_signal"/>
    <property type="match status" value="1"/>
</dbReference>
<evidence type="ECO:0000256" key="2">
    <source>
        <dbReference type="ARBA" id="ARBA00023224"/>
    </source>
</evidence>
<dbReference type="PROSITE" id="PS50112">
    <property type="entry name" value="PAS"/>
    <property type="match status" value="1"/>
</dbReference>
<feature type="region of interest" description="Disordered" evidence="6">
    <location>
        <begin position="299"/>
        <end position="321"/>
    </location>
</feature>
<dbReference type="InterPro" id="IPR004090">
    <property type="entry name" value="Chemotax_Me-accpt_rcpt"/>
</dbReference>
<evidence type="ECO:0000256" key="7">
    <source>
        <dbReference type="SAM" id="Phobius"/>
    </source>
</evidence>
<evidence type="ECO:0000256" key="3">
    <source>
        <dbReference type="ARBA" id="ARBA00029447"/>
    </source>
</evidence>
<name>A0A3A3EHW7_9GAMM</name>
<evidence type="ECO:0000313" key="10">
    <source>
        <dbReference type="EMBL" id="RJF35242.1"/>
    </source>
</evidence>
<dbReference type="GO" id="GO:0016020">
    <property type="term" value="C:membrane"/>
    <property type="evidence" value="ECO:0007669"/>
    <property type="project" value="UniProtKB-SubCell"/>
</dbReference>
<dbReference type="EMBL" id="QYSE01000002">
    <property type="protein sequence ID" value="RJF35242.1"/>
    <property type="molecule type" value="Genomic_DNA"/>
</dbReference>
<feature type="transmembrane region" description="Helical" evidence="7">
    <location>
        <begin position="178"/>
        <end position="198"/>
    </location>
</feature>
<dbReference type="GO" id="GO:0004888">
    <property type="term" value="F:transmembrane signaling receptor activity"/>
    <property type="evidence" value="ECO:0007669"/>
    <property type="project" value="InterPro"/>
</dbReference>
<keyword evidence="2 4" id="KW-0807">Transducer</keyword>
<evidence type="ECO:0000256" key="1">
    <source>
        <dbReference type="ARBA" id="ARBA00004370"/>
    </source>
</evidence>
<feature type="coiled-coil region" evidence="5">
    <location>
        <begin position="324"/>
        <end position="351"/>
    </location>
</feature>
<dbReference type="Gene3D" id="1.10.287.950">
    <property type="entry name" value="Methyl-accepting chemotaxis protein"/>
    <property type="match status" value="1"/>
</dbReference>
<comment type="subcellular location">
    <subcellularLocation>
        <location evidence="1">Membrane</location>
    </subcellularLocation>
</comment>
<dbReference type="SUPFAM" id="SSF55785">
    <property type="entry name" value="PYP-like sensor domain (PAS domain)"/>
    <property type="match status" value="1"/>
</dbReference>
<keyword evidence="7" id="KW-1133">Transmembrane helix</keyword>
<dbReference type="FunFam" id="1.10.287.950:FF:000001">
    <property type="entry name" value="Methyl-accepting chemotaxis sensory transducer"/>
    <property type="match status" value="1"/>
</dbReference>
<dbReference type="GO" id="GO:0006935">
    <property type="term" value="P:chemotaxis"/>
    <property type="evidence" value="ECO:0007669"/>
    <property type="project" value="InterPro"/>
</dbReference>
<gene>
    <name evidence="10" type="ORF">D4741_09655</name>
</gene>
<dbReference type="SMART" id="SM00283">
    <property type="entry name" value="MA"/>
    <property type="match status" value="1"/>
</dbReference>
<feature type="domain" description="PAS" evidence="9">
    <location>
        <begin position="29"/>
        <end position="80"/>
    </location>
</feature>
<dbReference type="CDD" id="cd00130">
    <property type="entry name" value="PAS"/>
    <property type="match status" value="1"/>
</dbReference>
<accession>A0A3A3EHW7</accession>
<dbReference type="PANTHER" id="PTHR32089:SF112">
    <property type="entry name" value="LYSOZYME-LIKE PROTEIN-RELATED"/>
    <property type="match status" value="1"/>
</dbReference>
<evidence type="ECO:0000259" key="9">
    <source>
        <dbReference type="PROSITE" id="PS50112"/>
    </source>
</evidence>
<protein>
    <submittedName>
        <fullName evidence="10">PAS domain S-box protein</fullName>
    </submittedName>
</protein>
<dbReference type="Pfam" id="PF08447">
    <property type="entry name" value="PAS_3"/>
    <property type="match status" value="1"/>
</dbReference>
<dbReference type="Pfam" id="PF00015">
    <property type="entry name" value="MCPsignal"/>
    <property type="match status" value="1"/>
</dbReference>
<organism evidence="10 11">
    <name type="scientific">Pseudoalteromonas gelatinilytica</name>
    <dbReference type="NCBI Taxonomy" id="1703256"/>
    <lineage>
        <taxon>Bacteria</taxon>
        <taxon>Pseudomonadati</taxon>
        <taxon>Pseudomonadota</taxon>
        <taxon>Gammaproteobacteria</taxon>
        <taxon>Alteromonadales</taxon>
        <taxon>Pseudoalteromonadaceae</taxon>
        <taxon>Pseudoalteromonas</taxon>
    </lineage>
</organism>
<dbReference type="SMART" id="SM00086">
    <property type="entry name" value="PAC"/>
    <property type="match status" value="1"/>
</dbReference>
<evidence type="ECO:0000256" key="5">
    <source>
        <dbReference type="SAM" id="Coils"/>
    </source>
</evidence>
<dbReference type="InterPro" id="IPR000014">
    <property type="entry name" value="PAS"/>
</dbReference>
<dbReference type="Proteomes" id="UP000265938">
    <property type="component" value="Unassembled WGS sequence"/>
</dbReference>
<sequence length="524" mass="57454">MGDFDVKHRINTNTEVKFSESDILLSTTDLQSHITYANDEFCKIAGYTLDEMVGKPHNLVRHSDMPKLAFADLWQHLKNGQSWMGPVKNRCKNGDYYWVNAFVTPIKDSNGRTVEFQSVRTKQSDEVIQRATDEYAKINNNQKSLATAAKFDATLYISALLFISFLASLAGVFSSGFTIFNCVLVLLLASANGVMYFWRQKYLALINKAKQVYDNPFMAYLYSGTNDQSGFLHLALEMQQAKLKAVVGRVNDVTMGVNHNAQQCAESGHNVTELLNKQTDEVSQIVVATEQMTASINELSSSTMQSNQAAEESNQATEQGSLAVKQTINSISELDEKLKAASSQVENLIEGNQHIVAILAEINAIADQTNLLALNAAIEAARAGDHGRGFAVVAGEVRALASRTQQSTEEINNVLNQLTHASKQAQLAMKDGLNLSAKSVELAHQSGDSLDHIKAQSIKLSELNSIIAHAMNEQLTASQVIATNLTSAQDFAHECTELGHTSQQLCEALLSKVTEQTSLINQFK</sequence>
<dbReference type="NCBIfam" id="TIGR00229">
    <property type="entry name" value="sensory_box"/>
    <property type="match status" value="1"/>
</dbReference>
<dbReference type="InterPro" id="IPR001610">
    <property type="entry name" value="PAC"/>
</dbReference>
<comment type="caution">
    <text evidence="10">The sequence shown here is derived from an EMBL/GenBank/DDBJ whole genome shotgun (WGS) entry which is preliminary data.</text>
</comment>
<evidence type="ECO:0000259" key="8">
    <source>
        <dbReference type="PROSITE" id="PS50111"/>
    </source>
</evidence>
<keyword evidence="7" id="KW-0472">Membrane</keyword>
<evidence type="ECO:0000256" key="4">
    <source>
        <dbReference type="PROSITE-ProRule" id="PRU00284"/>
    </source>
</evidence>
<dbReference type="InterPro" id="IPR013655">
    <property type="entry name" value="PAS_fold_3"/>
</dbReference>
<dbReference type="PANTHER" id="PTHR32089">
    <property type="entry name" value="METHYL-ACCEPTING CHEMOTAXIS PROTEIN MCPB"/>
    <property type="match status" value="1"/>
</dbReference>
<reference evidence="10 11" key="1">
    <citation type="submission" date="2018-09" db="EMBL/GenBank/DDBJ databases">
        <title>Identification of marine bacteria producing industrial enzymes.</title>
        <authorList>
            <person name="Cheng T.H."/>
            <person name="Saidin J."/>
            <person name="Muhd D.D."/>
            <person name="Isa M.N.M."/>
            <person name="Bakar M.F.A."/>
            <person name="Ismail N."/>
        </authorList>
    </citation>
    <scope>NUCLEOTIDE SEQUENCE [LARGE SCALE GENOMIC DNA]</scope>
    <source>
        <strain evidence="10 11">MNAD 1.6</strain>
    </source>
</reference>
<evidence type="ECO:0000256" key="6">
    <source>
        <dbReference type="SAM" id="MobiDB-lite"/>
    </source>
</evidence>
<evidence type="ECO:0000313" key="11">
    <source>
        <dbReference type="Proteomes" id="UP000265938"/>
    </source>
</evidence>
<dbReference type="SUPFAM" id="SSF58104">
    <property type="entry name" value="Methyl-accepting chemotaxis protein (MCP) signaling domain"/>
    <property type="match status" value="1"/>
</dbReference>
<dbReference type="PROSITE" id="PS50111">
    <property type="entry name" value="CHEMOTAXIS_TRANSDUC_2"/>
    <property type="match status" value="1"/>
</dbReference>